<sequence length="72" mass="7762">MPFHVGSGCRPAAISNRRIYRIALFDTPPEMSSWEKGKEFFLLNAPDCSAGVHPDDLSPAGRNDAGGCGQQI</sequence>
<organism evidence="1 2">
    <name type="scientific">Salmonella enterica subsp. arizonae</name>
    <dbReference type="NCBI Taxonomy" id="59203"/>
    <lineage>
        <taxon>Bacteria</taxon>
        <taxon>Pseudomonadati</taxon>
        <taxon>Pseudomonadota</taxon>
        <taxon>Gammaproteobacteria</taxon>
        <taxon>Enterobacterales</taxon>
        <taxon>Enterobacteriaceae</taxon>
        <taxon>Salmonella</taxon>
    </lineage>
</organism>
<dbReference type="EMBL" id="UGWZ01000001">
    <property type="protein sequence ID" value="SUG14790.1"/>
    <property type="molecule type" value="Genomic_DNA"/>
</dbReference>
<proteinExistence type="predicted"/>
<evidence type="ECO:0000313" key="2">
    <source>
        <dbReference type="Proteomes" id="UP000254124"/>
    </source>
</evidence>
<protein>
    <submittedName>
        <fullName evidence="1">E3 ubiquitin-protein ligase SspH2</fullName>
    </submittedName>
</protein>
<gene>
    <name evidence="1" type="primary">sseI_1</name>
    <name evidence="1" type="ORF">NCTC7295_02437</name>
</gene>
<dbReference type="AlphaFoldDB" id="A0A379S3Y4"/>
<reference evidence="1 2" key="1">
    <citation type="submission" date="2018-06" db="EMBL/GenBank/DDBJ databases">
        <authorList>
            <consortium name="Pathogen Informatics"/>
            <person name="Doyle S."/>
        </authorList>
    </citation>
    <scope>NUCLEOTIDE SEQUENCE [LARGE SCALE GENOMIC DNA]</scope>
    <source>
        <strain evidence="1 2">NCTC7295</strain>
    </source>
</reference>
<name>A0A379S3Y4_SALER</name>
<dbReference type="Proteomes" id="UP000254124">
    <property type="component" value="Unassembled WGS sequence"/>
</dbReference>
<evidence type="ECO:0000313" key="1">
    <source>
        <dbReference type="EMBL" id="SUG14790.1"/>
    </source>
</evidence>
<accession>A0A379S3Y4</accession>